<name>A0A0A9G8W9_ARUDO</name>
<dbReference type="EMBL" id="GBRH01178890">
    <property type="protein sequence ID" value="JAE19006.1"/>
    <property type="molecule type" value="Transcribed_RNA"/>
</dbReference>
<sequence>MAWLLLLDEEDDVEARRQWGSTKEAHRQRGWWGMMPPASLSDRFGVHCRYWIHAGRRGIGWSRLH</sequence>
<evidence type="ECO:0000313" key="1">
    <source>
        <dbReference type="EMBL" id="JAE19006.1"/>
    </source>
</evidence>
<accession>A0A0A9G8W9</accession>
<reference evidence="1" key="1">
    <citation type="submission" date="2014-09" db="EMBL/GenBank/DDBJ databases">
        <authorList>
            <person name="Magalhaes I.L.F."/>
            <person name="Oliveira U."/>
            <person name="Santos F.R."/>
            <person name="Vidigal T.H.D.A."/>
            <person name="Brescovit A.D."/>
            <person name="Santos A.J."/>
        </authorList>
    </citation>
    <scope>NUCLEOTIDE SEQUENCE</scope>
    <source>
        <tissue evidence="1">Shoot tissue taken approximately 20 cm above the soil surface</tissue>
    </source>
</reference>
<proteinExistence type="predicted"/>
<organism evidence="1">
    <name type="scientific">Arundo donax</name>
    <name type="common">Giant reed</name>
    <name type="synonym">Donax arundinaceus</name>
    <dbReference type="NCBI Taxonomy" id="35708"/>
    <lineage>
        <taxon>Eukaryota</taxon>
        <taxon>Viridiplantae</taxon>
        <taxon>Streptophyta</taxon>
        <taxon>Embryophyta</taxon>
        <taxon>Tracheophyta</taxon>
        <taxon>Spermatophyta</taxon>
        <taxon>Magnoliopsida</taxon>
        <taxon>Liliopsida</taxon>
        <taxon>Poales</taxon>
        <taxon>Poaceae</taxon>
        <taxon>PACMAD clade</taxon>
        <taxon>Arundinoideae</taxon>
        <taxon>Arundineae</taxon>
        <taxon>Arundo</taxon>
    </lineage>
</organism>
<protein>
    <submittedName>
        <fullName evidence="1">Uncharacterized protein</fullName>
    </submittedName>
</protein>
<dbReference type="AlphaFoldDB" id="A0A0A9G8W9"/>
<reference evidence="1" key="2">
    <citation type="journal article" date="2015" name="Data Brief">
        <title>Shoot transcriptome of the giant reed, Arundo donax.</title>
        <authorList>
            <person name="Barrero R.A."/>
            <person name="Guerrero F.D."/>
            <person name="Moolhuijzen P."/>
            <person name="Goolsby J.A."/>
            <person name="Tidwell J."/>
            <person name="Bellgard S.E."/>
            <person name="Bellgard M.I."/>
        </authorList>
    </citation>
    <scope>NUCLEOTIDE SEQUENCE</scope>
    <source>
        <tissue evidence="1">Shoot tissue taken approximately 20 cm above the soil surface</tissue>
    </source>
</reference>